<dbReference type="EMBL" id="CP007389">
    <property type="protein sequence ID" value="APT74244.1"/>
    <property type="molecule type" value="Genomic_DNA"/>
</dbReference>
<reference evidence="1 2" key="1">
    <citation type="submission" date="2014-02" db="EMBL/GenBank/DDBJ databases">
        <title>Diversity of Thermotogales isolates from hydrothermal vents.</title>
        <authorList>
            <person name="Haverkamp T.H.A."/>
            <person name="Lossouarn J."/>
            <person name="Geslin C."/>
            <person name="Nesbo C.L."/>
        </authorList>
    </citation>
    <scope>NUCLEOTIDE SEQUENCE [LARGE SCALE GENOMIC DNA]</scope>
    <source>
        <strain evidence="1 2">431</strain>
    </source>
</reference>
<evidence type="ECO:0000313" key="1">
    <source>
        <dbReference type="EMBL" id="APT74244.1"/>
    </source>
</evidence>
<gene>
    <name evidence="1" type="ORF">BW47_06935</name>
</gene>
<sequence>MQKKYLVLFLLIIFSLSIFSKTYYTGINYTFRNTKYKNYLVLTSSIQRIVAIFNLESKKIEYYFDNVGFYPSISFLKDNKLLVIDTVGKKIILINIKTNQKNVKYFENKLMFYQRYNDIVYVLDTKGNIYGYDFNLNMVSYHKFLSSPNYFYIYKDYPLGLYVWREDFDVEYKDKLYNFNLITPTLVVDNYIIDTRGGTILDFITKITYKASPYISFALNWKGILYFSSMYSNEIYTLKNGKIVLWNKLKYSATNGKIINNNMYILSAPYNKLLKIDNNGNISIFETSKYPIDIFKHNNEIVVVGAENGEINIF</sequence>
<dbReference type="RefSeq" id="WP_012057513.1">
    <property type="nucleotide sequence ID" value="NZ_CP007389.1"/>
</dbReference>
<dbReference type="SUPFAM" id="SSF101898">
    <property type="entry name" value="NHL repeat"/>
    <property type="match status" value="1"/>
</dbReference>
<name>A0ABM6GFB9_9BACT</name>
<protein>
    <submittedName>
        <fullName evidence="1">Uncharacterized protein</fullName>
    </submittedName>
</protein>
<proteinExistence type="predicted"/>
<keyword evidence="2" id="KW-1185">Reference proteome</keyword>
<organism evidence="1 2">
    <name type="scientific">Thermosipho melanesiensis</name>
    <dbReference type="NCBI Taxonomy" id="46541"/>
    <lineage>
        <taxon>Bacteria</taxon>
        <taxon>Thermotogati</taxon>
        <taxon>Thermotogota</taxon>
        <taxon>Thermotogae</taxon>
        <taxon>Thermotogales</taxon>
        <taxon>Fervidobacteriaceae</taxon>
        <taxon>Thermosipho</taxon>
    </lineage>
</organism>
<accession>A0ABM6GFB9</accession>
<evidence type="ECO:0000313" key="2">
    <source>
        <dbReference type="Proteomes" id="UP000185490"/>
    </source>
</evidence>
<dbReference type="Proteomes" id="UP000185490">
    <property type="component" value="Chromosome"/>
</dbReference>